<dbReference type="Proteomes" id="UP000182763">
    <property type="component" value="Unassembled WGS sequence"/>
</dbReference>
<evidence type="ECO:0000313" key="2">
    <source>
        <dbReference type="EMBL" id="OIP70790.1"/>
    </source>
</evidence>
<evidence type="ECO:0008006" key="4">
    <source>
        <dbReference type="Google" id="ProtNLM"/>
    </source>
</evidence>
<sequence>MIRKNKVIIILISIVVIVGAFLIFYNIQNKSSQTPKISFSEEEWDFGKIKEDERPVHIFTIKNIGREELIISRVRASCGCTATMLSSDHILPGKSAELKATFNPTGYKGLVKKDINIESNDPQIPNKKITIIAEVEPTPSPQAFLSNSQWDLGLISQGDLPTFAFTIENKGELDLVINKIDISEYVQYDVEIPLNILPGEKQEVIFTYDSRQHDLGEVRESVRIYCNDPRKEAFSLRIDGYIKEKAAPTVSISPVGASFNLLSDSEGEIIGRVALANSGEEGIKITSIKTSADYLVPLRTEVELNSGEKEDLQVALLKDKVPNKIEEGKIIEYLYLTIAIPIVISK</sequence>
<keyword evidence="1" id="KW-0472">Membrane</keyword>
<dbReference type="EMBL" id="MNYY01000079">
    <property type="protein sequence ID" value="OIP70790.1"/>
    <property type="molecule type" value="Genomic_DNA"/>
</dbReference>
<dbReference type="Pfam" id="PF07610">
    <property type="entry name" value="DUF1573"/>
    <property type="match status" value="2"/>
</dbReference>
<dbReference type="PANTHER" id="PTHR37833:SF1">
    <property type="entry name" value="SIGNAL PEPTIDE PROTEIN"/>
    <property type="match status" value="1"/>
</dbReference>
<dbReference type="Gene3D" id="2.60.40.10">
    <property type="entry name" value="Immunoglobulins"/>
    <property type="match status" value="2"/>
</dbReference>
<organism evidence="2 3">
    <name type="scientific">Candidatus Infernicultor aquiphilus</name>
    <dbReference type="NCBI Taxonomy" id="1805029"/>
    <lineage>
        <taxon>Bacteria</taxon>
        <taxon>Pseudomonadati</taxon>
        <taxon>Atribacterota</taxon>
        <taxon>Candidatus Phoenicimicrobiia</taxon>
        <taxon>Candidatus Pheonicimicrobiales</taxon>
        <taxon>Candidatus Phoenicimicrobiaceae</taxon>
        <taxon>Candidatus Infernicultor</taxon>
    </lineage>
</organism>
<dbReference type="PANTHER" id="PTHR37833">
    <property type="entry name" value="LIPOPROTEIN-RELATED"/>
    <property type="match status" value="1"/>
</dbReference>
<name>A0A1J5GSI2_9BACT</name>
<reference evidence="2 3" key="1">
    <citation type="journal article" date="2016" name="Environ. Microbiol.">
        <title>Genomic resolution of a cold subsurface aquifer community provides metabolic insights for novel microbes adapted to high CO concentrations.</title>
        <authorList>
            <person name="Probst A.J."/>
            <person name="Castelle C.J."/>
            <person name="Singh A."/>
            <person name="Brown C.T."/>
            <person name="Anantharaman K."/>
            <person name="Sharon I."/>
            <person name="Hug L.A."/>
            <person name="Burstein D."/>
            <person name="Emerson J.B."/>
            <person name="Thomas B.C."/>
            <person name="Banfield J.F."/>
        </authorList>
    </citation>
    <scope>NUCLEOTIDE SEQUENCE [LARGE SCALE GENOMIC DNA]</scope>
    <source>
        <strain evidence="2">CG2_30_33_13</strain>
    </source>
</reference>
<dbReference type="STRING" id="1805029.AUK42_04020"/>
<keyword evidence="1" id="KW-0812">Transmembrane</keyword>
<comment type="caution">
    <text evidence="2">The sequence shown here is derived from an EMBL/GenBank/DDBJ whole genome shotgun (WGS) entry which is preliminary data.</text>
</comment>
<evidence type="ECO:0000256" key="1">
    <source>
        <dbReference type="SAM" id="Phobius"/>
    </source>
</evidence>
<dbReference type="InterPro" id="IPR011467">
    <property type="entry name" value="DUF1573"/>
</dbReference>
<protein>
    <recommendedName>
        <fullName evidence="4">DUF1573 domain-containing protein</fullName>
    </recommendedName>
</protein>
<gene>
    <name evidence="2" type="ORF">AUK42_04020</name>
</gene>
<dbReference type="AlphaFoldDB" id="A0A1J5GSI2"/>
<accession>A0A1J5GSI2</accession>
<feature type="transmembrane region" description="Helical" evidence="1">
    <location>
        <begin position="7"/>
        <end position="27"/>
    </location>
</feature>
<keyword evidence="1" id="KW-1133">Transmembrane helix</keyword>
<proteinExistence type="predicted"/>
<dbReference type="InterPro" id="IPR013783">
    <property type="entry name" value="Ig-like_fold"/>
</dbReference>
<evidence type="ECO:0000313" key="3">
    <source>
        <dbReference type="Proteomes" id="UP000182763"/>
    </source>
</evidence>